<dbReference type="Proteomes" id="UP001352533">
    <property type="component" value="Unassembled WGS sequence"/>
</dbReference>
<gene>
    <name evidence="1" type="ORF">M5S25_08745</name>
</gene>
<protein>
    <submittedName>
        <fullName evidence="1">Uncharacterized protein</fullName>
    </submittedName>
</protein>
<sequence length="161" mass="17542">MYQANKTEGKNRFETRTLTYSDIQNHANYSGSAFGAGVQADINGGWDGRQVRDKDDNIILNEDGSRASRVNQGIGFGYEKDSQSSVTKSGINTANIHIRDEKAQQSLTGKSVEETLKGIKTAITTESAQANAGTLTNNFDKDKLQKELAIQQDTDPIPNSV</sequence>
<evidence type="ECO:0000313" key="2">
    <source>
        <dbReference type="Proteomes" id="UP001352533"/>
    </source>
</evidence>
<keyword evidence="2" id="KW-1185">Reference proteome</keyword>
<dbReference type="EMBL" id="JAMDKS010000018">
    <property type="protein sequence ID" value="MEE6113276.1"/>
    <property type="molecule type" value="Genomic_DNA"/>
</dbReference>
<organism evidence="1 2">
    <name type="scientific">Avibacterium paragallinarum</name>
    <name type="common">Haemophilus gallinarum</name>
    <dbReference type="NCBI Taxonomy" id="728"/>
    <lineage>
        <taxon>Bacteria</taxon>
        <taxon>Pseudomonadati</taxon>
        <taxon>Pseudomonadota</taxon>
        <taxon>Gammaproteobacteria</taxon>
        <taxon>Pasteurellales</taxon>
        <taxon>Pasteurellaceae</taxon>
        <taxon>Avibacterium</taxon>
    </lineage>
</organism>
<name>A0ABU7QRV4_AVIPA</name>
<dbReference type="RefSeq" id="WP_194751691.1">
    <property type="nucleotide sequence ID" value="NZ_JACEWB010000018.1"/>
</dbReference>
<reference evidence="1 2" key="1">
    <citation type="journal article" date="2022" name="Front. Microbiol.">
        <title>Commensal bacteria contribute to the growth of multidrug-resistant Avibacterium paragallinarum in chickens.</title>
        <authorList>
            <person name="Zhu J."/>
            <person name="Chen Y."/>
            <person name="Wu Y."/>
            <person name="Wang Y."/>
            <person name="Zhu K."/>
        </authorList>
    </citation>
    <scope>NUCLEOTIDE SEQUENCE [LARGE SCALE GENOMIC DNA]</scope>
    <source>
        <strain evidence="1 2">AV12</strain>
    </source>
</reference>
<accession>A0ABU7QRV4</accession>
<evidence type="ECO:0000313" key="1">
    <source>
        <dbReference type="EMBL" id="MEE6113276.1"/>
    </source>
</evidence>
<comment type="caution">
    <text evidence="1">The sequence shown here is derived from an EMBL/GenBank/DDBJ whole genome shotgun (WGS) entry which is preliminary data.</text>
</comment>
<proteinExistence type="predicted"/>